<keyword evidence="2" id="KW-1133">Transmembrane helix</keyword>
<sequence>MSAHHAVEDALVDLRDLEGVDSAEAADVQTVGTFSQAEETRLEAAVPTADLAPGTHELSVIAADLAGNITVETREFTVGLELDGPDEVALDIHREALADQEALTQDVLGAFALTLGGDEEAAAEAGFELSLAPGTVLVEGEQAVVLRVTDADGAERSQREVTVTVTLRQLTLTDGDITATSTFRLDDALTASITAEDGDRLLAVSNNEHFAALPAVITAPGAEGESVVRVLADGTEIPVAVSIDGGTLSFEGQSKGTYRVLAAADGEGPGDGGDDGTPGDGEPPGGGDDGDGTPGDGKTPGDGDDGTPGEREGTAPGRAGGAGAPGDGSGGHGAGDGTGSGDFARGPLARTGAEAYGLAIAAAVLIAAGTVALVIRRWS</sequence>
<feature type="compositionally biased region" description="Gly residues" evidence="1">
    <location>
        <begin position="267"/>
        <end position="300"/>
    </location>
</feature>
<accession>A0A9D2LGB4</accession>
<proteinExistence type="predicted"/>
<name>A0A9D2LGB4_9MICO</name>
<gene>
    <name evidence="3" type="ORF">H9786_15785</name>
</gene>
<reference evidence="3" key="1">
    <citation type="journal article" date="2021" name="PeerJ">
        <title>Extensive microbial diversity within the chicken gut microbiome revealed by metagenomics and culture.</title>
        <authorList>
            <person name="Gilroy R."/>
            <person name="Ravi A."/>
            <person name="Getino M."/>
            <person name="Pursley I."/>
            <person name="Horton D.L."/>
            <person name="Alikhan N.F."/>
            <person name="Baker D."/>
            <person name="Gharbi K."/>
            <person name="Hall N."/>
            <person name="Watson M."/>
            <person name="Adriaenssens E.M."/>
            <person name="Foster-Nyarko E."/>
            <person name="Jarju S."/>
            <person name="Secka A."/>
            <person name="Antonio M."/>
            <person name="Oren A."/>
            <person name="Chaudhuri R.R."/>
            <person name="La Ragione R."/>
            <person name="Hildebrand F."/>
            <person name="Pallen M.J."/>
        </authorList>
    </citation>
    <scope>NUCLEOTIDE SEQUENCE</scope>
    <source>
        <strain evidence="3">ChiHjej13B12-24818</strain>
    </source>
</reference>
<evidence type="ECO:0000256" key="1">
    <source>
        <dbReference type="SAM" id="MobiDB-lite"/>
    </source>
</evidence>
<dbReference type="AlphaFoldDB" id="A0A9D2LGB4"/>
<organism evidence="3 4">
    <name type="scientific">Candidatus Brachybacterium merdavium</name>
    <dbReference type="NCBI Taxonomy" id="2838513"/>
    <lineage>
        <taxon>Bacteria</taxon>
        <taxon>Bacillati</taxon>
        <taxon>Actinomycetota</taxon>
        <taxon>Actinomycetes</taxon>
        <taxon>Micrococcales</taxon>
        <taxon>Dermabacteraceae</taxon>
        <taxon>Brachybacterium</taxon>
    </lineage>
</organism>
<dbReference type="EMBL" id="DWZH01000133">
    <property type="protein sequence ID" value="HJB11958.1"/>
    <property type="molecule type" value="Genomic_DNA"/>
</dbReference>
<keyword evidence="2" id="KW-0472">Membrane</keyword>
<feature type="compositionally biased region" description="Gly residues" evidence="1">
    <location>
        <begin position="318"/>
        <end position="340"/>
    </location>
</feature>
<protein>
    <submittedName>
        <fullName evidence="3">Uncharacterized protein</fullName>
    </submittedName>
</protein>
<evidence type="ECO:0000313" key="3">
    <source>
        <dbReference type="EMBL" id="HJB11958.1"/>
    </source>
</evidence>
<feature type="region of interest" description="Disordered" evidence="1">
    <location>
        <begin position="263"/>
        <end position="342"/>
    </location>
</feature>
<keyword evidence="2" id="KW-0812">Transmembrane</keyword>
<reference evidence="3" key="2">
    <citation type="submission" date="2021-04" db="EMBL/GenBank/DDBJ databases">
        <authorList>
            <person name="Gilroy R."/>
        </authorList>
    </citation>
    <scope>NUCLEOTIDE SEQUENCE</scope>
    <source>
        <strain evidence="3">ChiHjej13B12-24818</strain>
    </source>
</reference>
<feature type="transmembrane region" description="Helical" evidence="2">
    <location>
        <begin position="355"/>
        <end position="375"/>
    </location>
</feature>
<dbReference type="Proteomes" id="UP000823823">
    <property type="component" value="Unassembled WGS sequence"/>
</dbReference>
<evidence type="ECO:0000256" key="2">
    <source>
        <dbReference type="SAM" id="Phobius"/>
    </source>
</evidence>
<evidence type="ECO:0000313" key="4">
    <source>
        <dbReference type="Proteomes" id="UP000823823"/>
    </source>
</evidence>
<comment type="caution">
    <text evidence="3">The sequence shown here is derived from an EMBL/GenBank/DDBJ whole genome shotgun (WGS) entry which is preliminary data.</text>
</comment>